<feature type="domain" description="N-acetyltransferase" evidence="1">
    <location>
        <begin position="73"/>
        <end position="214"/>
    </location>
</feature>
<dbReference type="CDD" id="cd04301">
    <property type="entry name" value="NAT_SF"/>
    <property type="match status" value="1"/>
</dbReference>
<evidence type="ECO:0000313" key="2">
    <source>
        <dbReference type="EMBL" id="USW50619.1"/>
    </source>
</evidence>
<proteinExistence type="predicted"/>
<dbReference type="PANTHER" id="PTHR42791">
    <property type="entry name" value="GNAT FAMILY ACETYLTRANSFERASE"/>
    <property type="match status" value="1"/>
</dbReference>
<dbReference type="AlphaFoldDB" id="A0A9Q9AM57"/>
<dbReference type="Gene3D" id="3.40.630.30">
    <property type="match status" value="1"/>
</dbReference>
<dbReference type="InterPro" id="IPR000182">
    <property type="entry name" value="GNAT_dom"/>
</dbReference>
<dbReference type="InterPro" id="IPR016181">
    <property type="entry name" value="Acyl_CoA_acyltransferase"/>
</dbReference>
<organism evidence="2 3">
    <name type="scientific">Septoria linicola</name>
    <dbReference type="NCBI Taxonomy" id="215465"/>
    <lineage>
        <taxon>Eukaryota</taxon>
        <taxon>Fungi</taxon>
        <taxon>Dikarya</taxon>
        <taxon>Ascomycota</taxon>
        <taxon>Pezizomycotina</taxon>
        <taxon>Dothideomycetes</taxon>
        <taxon>Dothideomycetidae</taxon>
        <taxon>Mycosphaerellales</taxon>
        <taxon>Mycosphaerellaceae</taxon>
        <taxon>Septoria</taxon>
    </lineage>
</organism>
<protein>
    <submittedName>
        <fullName evidence="2">GNAT domain, acyl-CoA N-acyltransferase</fullName>
    </submittedName>
</protein>
<dbReference type="EMBL" id="CP099420">
    <property type="protein sequence ID" value="USW50619.1"/>
    <property type="molecule type" value="Genomic_DNA"/>
</dbReference>
<sequence>MAVASTKAPLEIWEATLAEVPSLSTIVPRAFHPVNPYIRKCHPDTPAVRQWWSKIFADEITSPDCHVLIAYDSTADPATQVAGILCLRLMQADDLSGGFWSLHPFTQDQDAVLFQGAMDAMLEGRKKAFTSPSEYAGKKNYLVELFGVDEKYKGQGLARKLLQAAGDIADDAGLVTFVEANASAAPVYAKLGYMEQGTVEMPGPNGVYVEHLMIRPVAKQ</sequence>
<dbReference type="SUPFAM" id="SSF55729">
    <property type="entry name" value="Acyl-CoA N-acyltransferases (Nat)"/>
    <property type="match status" value="1"/>
</dbReference>
<dbReference type="OrthoDB" id="2115692at2759"/>
<gene>
    <name evidence="2" type="ORF">Slin15195_G039380</name>
</gene>
<name>A0A9Q9AM57_9PEZI</name>
<reference evidence="2" key="1">
    <citation type="submission" date="2022-06" db="EMBL/GenBank/DDBJ databases">
        <title>Complete genome sequences of two strains of the flax pathogen Septoria linicola.</title>
        <authorList>
            <person name="Lapalu N."/>
            <person name="Simon A."/>
            <person name="Demenou B."/>
            <person name="Paumier D."/>
            <person name="Guillot M.-P."/>
            <person name="Gout L."/>
            <person name="Valade R."/>
        </authorList>
    </citation>
    <scope>NUCLEOTIDE SEQUENCE</scope>
    <source>
        <strain evidence="2">SE15195</strain>
    </source>
</reference>
<dbReference type="GO" id="GO:0016747">
    <property type="term" value="F:acyltransferase activity, transferring groups other than amino-acyl groups"/>
    <property type="evidence" value="ECO:0007669"/>
    <property type="project" value="InterPro"/>
</dbReference>
<dbReference type="Pfam" id="PF13673">
    <property type="entry name" value="Acetyltransf_10"/>
    <property type="match status" value="1"/>
</dbReference>
<dbReference type="PANTHER" id="PTHR42791:SF2">
    <property type="entry name" value="N-ACETYLTRANSFERASE DOMAIN-CONTAINING PROTEIN"/>
    <property type="match status" value="1"/>
</dbReference>
<dbReference type="PROSITE" id="PS51186">
    <property type="entry name" value="GNAT"/>
    <property type="match status" value="1"/>
</dbReference>
<dbReference type="Proteomes" id="UP001056384">
    <property type="component" value="Chromosome 3"/>
</dbReference>
<dbReference type="InterPro" id="IPR052523">
    <property type="entry name" value="Trichothecene_AcTrans"/>
</dbReference>
<accession>A0A9Q9AM57</accession>
<keyword evidence="3" id="KW-1185">Reference proteome</keyword>
<evidence type="ECO:0000313" key="3">
    <source>
        <dbReference type="Proteomes" id="UP001056384"/>
    </source>
</evidence>
<evidence type="ECO:0000259" key="1">
    <source>
        <dbReference type="PROSITE" id="PS51186"/>
    </source>
</evidence>